<evidence type="ECO:0000313" key="2">
    <source>
        <dbReference type="EMBL" id="CAH2283922.1"/>
    </source>
</evidence>
<dbReference type="AlphaFoldDB" id="A0AAD1S0G3"/>
<feature type="compositionally biased region" description="Basic residues" evidence="1">
    <location>
        <begin position="115"/>
        <end position="125"/>
    </location>
</feature>
<feature type="region of interest" description="Disordered" evidence="1">
    <location>
        <begin position="40"/>
        <end position="68"/>
    </location>
</feature>
<sequence>MSDCTAPHTAQPMSSDWAAAFQARFDAICRRFWEHLENRRQPPAPTQVSIMARAPPTQQPAKDLSSEWGTSWSKQLTELPAINMTAHQGLEPPLITTNACEGEHDVSGNMQLRAAPHRGRTQPQK</sequence>
<evidence type="ECO:0000256" key="1">
    <source>
        <dbReference type="SAM" id="MobiDB-lite"/>
    </source>
</evidence>
<accession>A0AAD1S0G3</accession>
<organism evidence="2 3">
    <name type="scientific">Pelobates cultripes</name>
    <name type="common">Western spadefoot toad</name>
    <dbReference type="NCBI Taxonomy" id="61616"/>
    <lineage>
        <taxon>Eukaryota</taxon>
        <taxon>Metazoa</taxon>
        <taxon>Chordata</taxon>
        <taxon>Craniata</taxon>
        <taxon>Vertebrata</taxon>
        <taxon>Euteleostomi</taxon>
        <taxon>Amphibia</taxon>
        <taxon>Batrachia</taxon>
        <taxon>Anura</taxon>
        <taxon>Pelobatoidea</taxon>
        <taxon>Pelobatidae</taxon>
        <taxon>Pelobates</taxon>
    </lineage>
</organism>
<protein>
    <submittedName>
        <fullName evidence="2">Uncharacterized protein</fullName>
    </submittedName>
</protein>
<proteinExistence type="predicted"/>
<name>A0AAD1S0G3_PELCU</name>
<dbReference type="Proteomes" id="UP001295444">
    <property type="component" value="Chromosome 04"/>
</dbReference>
<gene>
    <name evidence="2" type="ORF">PECUL_23A037554</name>
</gene>
<reference evidence="2" key="1">
    <citation type="submission" date="2022-03" db="EMBL/GenBank/DDBJ databases">
        <authorList>
            <person name="Alioto T."/>
            <person name="Alioto T."/>
            <person name="Gomez Garrido J."/>
        </authorList>
    </citation>
    <scope>NUCLEOTIDE SEQUENCE</scope>
</reference>
<evidence type="ECO:0000313" key="3">
    <source>
        <dbReference type="Proteomes" id="UP001295444"/>
    </source>
</evidence>
<dbReference type="EMBL" id="OW240915">
    <property type="protein sequence ID" value="CAH2283922.1"/>
    <property type="molecule type" value="Genomic_DNA"/>
</dbReference>
<feature type="region of interest" description="Disordered" evidence="1">
    <location>
        <begin position="100"/>
        <end position="125"/>
    </location>
</feature>
<keyword evidence="3" id="KW-1185">Reference proteome</keyword>